<comment type="caution">
    <text evidence="1">The sequence shown here is derived from an EMBL/GenBank/DDBJ whole genome shotgun (WGS) entry which is preliminary data.</text>
</comment>
<feature type="non-terminal residue" evidence="1">
    <location>
        <position position="155"/>
    </location>
</feature>
<protein>
    <submittedName>
        <fullName evidence="1">Uncharacterized protein</fullName>
    </submittedName>
</protein>
<gene>
    <name evidence="1" type="ORF">B4U79_07536</name>
</gene>
<sequence length="155" mass="17863">QLPRKFVVGFVSANSFNGDLNSNPFKFNHFNITNLVVYVDGIMIPSTAYTPDFDNNIYAREYFSLYEEMNQDHTHPFLNISFYEFKQSLCLFAFNLSPDRSDGPDCGSLTLIKRGAARIEVKFKNAPSTAFVMLTYAHYDNLIQIDRDRNVLTDY</sequence>
<dbReference type="Proteomes" id="UP000285301">
    <property type="component" value="Unassembled WGS sequence"/>
</dbReference>
<dbReference type="EMBL" id="NCKU01014319">
    <property type="protein sequence ID" value="RWR99617.1"/>
    <property type="molecule type" value="Genomic_DNA"/>
</dbReference>
<feature type="non-terminal residue" evidence="1">
    <location>
        <position position="1"/>
    </location>
</feature>
<evidence type="ECO:0000313" key="1">
    <source>
        <dbReference type="EMBL" id="RWR99617.1"/>
    </source>
</evidence>
<organism evidence="1 2">
    <name type="scientific">Dinothrombium tinctorium</name>
    <dbReference type="NCBI Taxonomy" id="1965070"/>
    <lineage>
        <taxon>Eukaryota</taxon>
        <taxon>Metazoa</taxon>
        <taxon>Ecdysozoa</taxon>
        <taxon>Arthropoda</taxon>
        <taxon>Chelicerata</taxon>
        <taxon>Arachnida</taxon>
        <taxon>Acari</taxon>
        <taxon>Acariformes</taxon>
        <taxon>Trombidiformes</taxon>
        <taxon>Prostigmata</taxon>
        <taxon>Anystina</taxon>
        <taxon>Parasitengona</taxon>
        <taxon>Trombidioidea</taxon>
        <taxon>Trombidiidae</taxon>
        <taxon>Dinothrombium</taxon>
    </lineage>
</organism>
<dbReference type="AlphaFoldDB" id="A0A443Q9G1"/>
<evidence type="ECO:0000313" key="2">
    <source>
        <dbReference type="Proteomes" id="UP000285301"/>
    </source>
</evidence>
<name>A0A443Q9G1_9ACAR</name>
<proteinExistence type="predicted"/>
<accession>A0A443Q9G1</accession>
<reference evidence="1 2" key="1">
    <citation type="journal article" date="2018" name="Gigascience">
        <title>Genomes of trombidid mites reveal novel predicted allergens and laterally-transferred genes associated with secondary metabolism.</title>
        <authorList>
            <person name="Dong X."/>
            <person name="Chaisiri K."/>
            <person name="Xia D."/>
            <person name="Armstrong S.D."/>
            <person name="Fang Y."/>
            <person name="Donnelly M.J."/>
            <person name="Kadowaki T."/>
            <person name="McGarry J.W."/>
            <person name="Darby A.C."/>
            <person name="Makepeace B.L."/>
        </authorList>
    </citation>
    <scope>NUCLEOTIDE SEQUENCE [LARGE SCALE GENOMIC DNA]</scope>
    <source>
        <strain evidence="1">UoL-WK</strain>
    </source>
</reference>
<keyword evidence="2" id="KW-1185">Reference proteome</keyword>
<dbReference type="OrthoDB" id="6693376at2759"/>
<dbReference type="STRING" id="1965070.A0A443Q9G1"/>